<dbReference type="EMBL" id="CP010407">
    <property type="protein sequence ID" value="AJF67175.1"/>
    <property type="molecule type" value="Genomic_DNA"/>
</dbReference>
<feature type="region of interest" description="Disordered" evidence="1">
    <location>
        <begin position="191"/>
        <end position="267"/>
    </location>
</feature>
<dbReference type="AlphaFoldDB" id="A0A0B5HZ33"/>
<dbReference type="InterPro" id="IPR035985">
    <property type="entry name" value="Ubiquitin-activating_enz"/>
</dbReference>
<name>A0A0B5HZ33_9ACTN</name>
<sequence>MHPMVKPALRRAWRNLRYVQFGVAPAHAVVLGPVGQETGAVLGLLDGTRGTALLRAEARALGLPDGRLEALLGRLESAGLLTDAATGRPGKAGPAAGAVDVALDPLRADLASLSVVHPEPERASRTLAARRALRVQVRGAGRVGATVAALLAAAGVGSVEVLDSGRVEPWETAPGGLPTETVGERRATAARRLVGRWTREPGRAALGGTGVRGGHGAPGRTGGSHGPSGGPGGSHGPGGSGGPSGSPGGGPGGSGEGRGGPGLSLVVVTPRDGLGAYVPDPVPAEPWITTGTPHLYAGVLEATGTVGPLVLPGGTACARCLQEERTDRDPVTPRLLAQWRSGAPHPLPACDLGLATAVAGLAAAHALAFLDGDLPASTGTRWETSLPLLEWRSERLRPHPACPCGAARGAEGERTSAAGNAHDTMAG</sequence>
<evidence type="ECO:0000313" key="4">
    <source>
        <dbReference type="Proteomes" id="UP000031774"/>
    </source>
</evidence>
<evidence type="ECO:0000256" key="1">
    <source>
        <dbReference type="SAM" id="MobiDB-lite"/>
    </source>
</evidence>
<feature type="compositionally biased region" description="Gly residues" evidence="1">
    <location>
        <begin position="205"/>
        <end position="262"/>
    </location>
</feature>
<dbReference type="Gene3D" id="3.40.50.720">
    <property type="entry name" value="NAD(P)-binding Rossmann-like Domain"/>
    <property type="match status" value="2"/>
</dbReference>
<dbReference type="Pfam" id="PF00899">
    <property type="entry name" value="ThiF"/>
    <property type="match status" value="2"/>
</dbReference>
<feature type="region of interest" description="Disordered" evidence="1">
    <location>
        <begin position="406"/>
        <end position="427"/>
    </location>
</feature>
<dbReference type="SUPFAM" id="SSF69572">
    <property type="entry name" value="Activating enzymes of the ubiquitin-like proteins"/>
    <property type="match status" value="2"/>
</dbReference>
<feature type="domain" description="THIF-type NAD/FAD binding fold" evidence="2">
    <location>
        <begin position="289"/>
        <end position="404"/>
    </location>
</feature>
<protein>
    <submittedName>
        <fullName evidence="3">Thiamine biosynthesis protein ThiF</fullName>
    </submittedName>
</protein>
<dbReference type="InterPro" id="IPR022291">
    <property type="entry name" value="Bacteriocin_synth_cyclodeHase"/>
</dbReference>
<dbReference type="InterPro" id="IPR000594">
    <property type="entry name" value="ThiF_NAD_FAD-bd"/>
</dbReference>
<dbReference type="STRING" id="362257.SVTN_25155"/>
<dbReference type="KEGG" id="svt:SVTN_25155"/>
<organism evidence="3 4">
    <name type="scientific">Streptomyces vietnamensis</name>
    <dbReference type="NCBI Taxonomy" id="362257"/>
    <lineage>
        <taxon>Bacteria</taxon>
        <taxon>Bacillati</taxon>
        <taxon>Actinomycetota</taxon>
        <taxon>Actinomycetes</taxon>
        <taxon>Kitasatosporales</taxon>
        <taxon>Streptomycetaceae</taxon>
        <taxon>Streptomyces</taxon>
    </lineage>
</organism>
<dbReference type="RefSeq" id="WP_041131141.1">
    <property type="nucleotide sequence ID" value="NZ_CP010407.1"/>
</dbReference>
<evidence type="ECO:0000259" key="2">
    <source>
        <dbReference type="Pfam" id="PF00899"/>
    </source>
</evidence>
<proteinExistence type="predicted"/>
<feature type="domain" description="THIF-type NAD/FAD binding fold" evidence="2">
    <location>
        <begin position="131"/>
        <end position="194"/>
    </location>
</feature>
<dbReference type="Proteomes" id="UP000031774">
    <property type="component" value="Chromosome"/>
</dbReference>
<dbReference type="GO" id="GO:0008641">
    <property type="term" value="F:ubiquitin-like modifier activating enzyme activity"/>
    <property type="evidence" value="ECO:0007669"/>
    <property type="project" value="InterPro"/>
</dbReference>
<evidence type="ECO:0000313" key="3">
    <source>
        <dbReference type="EMBL" id="AJF67175.1"/>
    </source>
</evidence>
<accession>A0A0B5HZ33</accession>
<dbReference type="NCBIfam" id="TIGR03882">
    <property type="entry name" value="cyclo_dehyd_2"/>
    <property type="match status" value="1"/>
</dbReference>
<gene>
    <name evidence="3" type="ORF">SVTN_25155</name>
</gene>
<reference evidence="3 4" key="1">
    <citation type="submission" date="2014-12" db="EMBL/GenBank/DDBJ databases">
        <title>Complete genome sequence of Streptomyces vietnamensis strain GIMV4.0001, a genetic manipulable producer of the benzoisochromanequinone antibiotic granaticin.</title>
        <authorList>
            <person name="Deng M.R."/>
            <person name="Guo J."/>
            <person name="Ma L.Y."/>
            <person name="Feng G.D."/>
            <person name="Mo C.Y."/>
            <person name="Zhu H.H."/>
        </authorList>
    </citation>
    <scope>NUCLEOTIDE SEQUENCE [LARGE SCALE GENOMIC DNA]</scope>
    <source>
        <strain evidence="4">GIMV4.0001</strain>
    </source>
</reference>
<dbReference type="HOGENOM" id="CLU_042635_0_0_11"/>
<keyword evidence="4" id="KW-1185">Reference proteome</keyword>